<dbReference type="GO" id="GO:0004748">
    <property type="term" value="F:ribonucleoside-diphosphate reductase activity, thioredoxin disulfide as acceptor"/>
    <property type="evidence" value="ECO:0007669"/>
    <property type="project" value="TreeGrafter"/>
</dbReference>
<dbReference type="GO" id="GO:0009263">
    <property type="term" value="P:deoxyribonucleotide biosynthetic process"/>
    <property type="evidence" value="ECO:0007669"/>
    <property type="project" value="TreeGrafter"/>
</dbReference>
<accession>A0A8F8KQG8</accession>
<comment type="similarity">
    <text evidence="1">Belongs to the ribonucleoside diphosphate reductase large chain family.</text>
</comment>
<evidence type="ECO:0000313" key="3">
    <source>
        <dbReference type="EMBL" id="QYA18319.1"/>
    </source>
</evidence>
<feature type="domain" description="Ribonucleotide reductase large subunit" evidence="2">
    <location>
        <begin position="151"/>
        <end position="173"/>
    </location>
</feature>
<reference evidence="3" key="1">
    <citation type="submission" date="2021-06" db="EMBL/GenBank/DDBJ databases">
        <authorList>
            <person name="Rolland C."/>
        </authorList>
    </citation>
    <scope>NUCLEOTIDE SEQUENCE</scope>
    <source>
        <strain evidence="3">347.936635</strain>
    </source>
</reference>
<organism evidence="3">
    <name type="scientific">Clandestinovirus</name>
    <dbReference type="NCBI Taxonomy" id="2831644"/>
    <lineage>
        <taxon>Viruses</taxon>
    </lineage>
</organism>
<sequence length="371" mass="41734">MYTSPEEVAVCNLCSFSLPAFFNENLEGKFDHQLFYDVVRHFTGNLDNIIDINYYPIPEAEYSNKRHRPIGEGVQGFAELCFMAKIPYDSPEAAKLNEEIFETLYFAALSESCHLAKTKGKYDSYEGSPVSKGILQFDMWGEKPKSGRWNWDGLRQEIAQHGIRNSELIAPMPTATTSSIFGNTEAFEAQTSNCYARQTLSGHHQIVNPFLVRDLLALGLWTEEIRNLIIAHKGSVQAIPQIPDNIKAIYKTVWEIKQRVVADMAADRGKYVTQSMSLNVHMSHPDADELKKRLTGYHFYAWKKGLKTGMYYFRTESTAEAQQFTVDPSLLKKAAVTQAPVEVAKPVVTIADPEEDGPVCTMQEGCFTCGS</sequence>
<evidence type="ECO:0000256" key="1">
    <source>
        <dbReference type="ARBA" id="ARBA00010406"/>
    </source>
</evidence>
<dbReference type="EMBL" id="MZ420154">
    <property type="protein sequence ID" value="QYA18319.1"/>
    <property type="molecule type" value="Genomic_DNA"/>
</dbReference>
<dbReference type="InterPro" id="IPR013346">
    <property type="entry name" value="NrdE_NrdA_C"/>
</dbReference>
<dbReference type="SUPFAM" id="SSF51998">
    <property type="entry name" value="PFL-like glycyl radical enzymes"/>
    <property type="match status" value="1"/>
</dbReference>
<dbReference type="PANTHER" id="PTHR11573:SF6">
    <property type="entry name" value="RIBONUCLEOSIDE-DIPHOSPHATE REDUCTASE LARGE SUBUNIT"/>
    <property type="match status" value="1"/>
</dbReference>
<dbReference type="GO" id="GO:0005524">
    <property type="term" value="F:ATP binding"/>
    <property type="evidence" value="ECO:0007669"/>
    <property type="project" value="TreeGrafter"/>
</dbReference>
<dbReference type="PROSITE" id="PS00089">
    <property type="entry name" value="RIBORED_LARGE"/>
    <property type="match status" value="1"/>
</dbReference>
<dbReference type="PRINTS" id="PR01183">
    <property type="entry name" value="RIBORDTASEM1"/>
</dbReference>
<dbReference type="InterPro" id="IPR000788">
    <property type="entry name" value="RNR_lg_C"/>
</dbReference>
<evidence type="ECO:0000259" key="2">
    <source>
        <dbReference type="PROSITE" id="PS00089"/>
    </source>
</evidence>
<dbReference type="PANTHER" id="PTHR11573">
    <property type="entry name" value="RIBONUCLEOSIDE-DIPHOSPHATE REDUCTASE LARGE CHAIN"/>
    <property type="match status" value="1"/>
</dbReference>
<gene>
    <name evidence="3" type="ORF">KOM_12_49</name>
</gene>
<name>A0A8F8KQG8_9VIRU</name>
<dbReference type="Pfam" id="PF02867">
    <property type="entry name" value="Ribonuc_red_lgC"/>
    <property type="match status" value="1"/>
</dbReference>
<proteinExistence type="inferred from homology"/>
<dbReference type="Gene3D" id="3.20.70.20">
    <property type="match status" value="1"/>
</dbReference>
<protein>
    <submittedName>
        <fullName evidence="3">Ribonucleoside-diphosphate reductase large subunit</fullName>
    </submittedName>
</protein>
<dbReference type="InterPro" id="IPR039718">
    <property type="entry name" value="Rrm1"/>
</dbReference>